<dbReference type="SUPFAM" id="SSF103481">
    <property type="entry name" value="Multidrug resistance efflux transporter EmrE"/>
    <property type="match status" value="1"/>
</dbReference>
<dbReference type="InterPro" id="IPR000390">
    <property type="entry name" value="Small_drug/metabolite_transptr"/>
</dbReference>
<dbReference type="PANTHER" id="PTHR30561">
    <property type="entry name" value="SMR FAMILY PROTON-DEPENDENT DRUG EFFLUX TRANSPORTER SUGE"/>
    <property type="match status" value="1"/>
</dbReference>
<dbReference type="GO" id="GO:0046677">
    <property type="term" value="P:response to antibiotic"/>
    <property type="evidence" value="ECO:0007669"/>
    <property type="project" value="UniProtKB-KW"/>
</dbReference>
<feature type="transmembrane region" description="Helical" evidence="12">
    <location>
        <begin position="59"/>
        <end position="79"/>
    </location>
</feature>
<dbReference type="Proteomes" id="UP000325690">
    <property type="component" value="Unassembled WGS sequence"/>
</dbReference>
<evidence type="ECO:0000256" key="10">
    <source>
        <dbReference type="ARBA" id="ARBA00072627"/>
    </source>
</evidence>
<evidence type="ECO:0000256" key="1">
    <source>
        <dbReference type="ARBA" id="ARBA00004651"/>
    </source>
</evidence>
<comment type="similarity">
    <text evidence="2">Belongs to the drug/metabolite transporter (DMT) superfamily. Small multidrug resistance (SMR) (TC 2.A.7.1) family. Mmr subfamily.</text>
</comment>
<organism evidence="13 14">
    <name type="scientific">Mycolicibacterium phlei DSM 43239 = CCUG 21000</name>
    <dbReference type="NCBI Taxonomy" id="1226750"/>
    <lineage>
        <taxon>Bacteria</taxon>
        <taxon>Bacillati</taxon>
        <taxon>Actinomycetota</taxon>
        <taxon>Actinomycetes</taxon>
        <taxon>Mycobacteriales</taxon>
        <taxon>Mycobacteriaceae</taxon>
        <taxon>Mycolicibacterium</taxon>
    </lineage>
</organism>
<dbReference type="AlphaFoldDB" id="A0A5N5VDH1"/>
<evidence type="ECO:0000313" key="13">
    <source>
        <dbReference type="EMBL" id="KAB7759955.1"/>
    </source>
</evidence>
<reference evidence="13 14" key="1">
    <citation type="submission" date="2012-10" db="EMBL/GenBank/DDBJ databases">
        <title>The draft sequence of the Mycobacterium pheli genome.</title>
        <authorList>
            <person name="Pettersson B.M.F."/>
            <person name="Das S."/>
            <person name="Dasgupta S."/>
            <person name="Bhattacharya A."/>
            <person name="Kirsebom L.A."/>
        </authorList>
    </citation>
    <scope>NUCLEOTIDE SEQUENCE [LARGE SCALE GENOMIC DNA]</scope>
    <source>
        <strain evidence="13 14">CCUG 21000</strain>
    </source>
</reference>
<evidence type="ECO:0000256" key="9">
    <source>
        <dbReference type="ARBA" id="ARBA00071110"/>
    </source>
</evidence>
<sequence length="106" mass="10790">MTGWGWLLTAALAEVAWSQSIKPTEGFTRPLPTLVCFLLAVAAVYPLTLAMRDIPVGTAYAVFTAIGASGAVLLGIVLHGDPVTALRLTGIGLVVGGVVMVRAAGG</sequence>
<keyword evidence="5 11" id="KW-0812">Transmembrane</keyword>
<dbReference type="Pfam" id="PF00893">
    <property type="entry name" value="Multi_Drug_Res"/>
    <property type="match status" value="1"/>
</dbReference>
<dbReference type="Gene3D" id="1.10.3730.20">
    <property type="match status" value="1"/>
</dbReference>
<dbReference type="GO" id="GO:0005886">
    <property type="term" value="C:plasma membrane"/>
    <property type="evidence" value="ECO:0007669"/>
    <property type="project" value="UniProtKB-SubCell"/>
</dbReference>
<evidence type="ECO:0000256" key="11">
    <source>
        <dbReference type="RuleBase" id="RU003942"/>
    </source>
</evidence>
<protein>
    <recommendedName>
        <fullName evidence="10">Multidrug resistance protein Mmr</fullName>
    </recommendedName>
    <alternativeName>
        <fullName evidence="9">Multidrug resistance protein mmr</fullName>
    </alternativeName>
</protein>
<proteinExistence type="inferred from homology"/>
<evidence type="ECO:0000256" key="5">
    <source>
        <dbReference type="ARBA" id="ARBA00022692"/>
    </source>
</evidence>
<keyword evidence="8" id="KW-0046">Antibiotic resistance</keyword>
<name>A0A5N5VDH1_MYCPH</name>
<dbReference type="PANTHER" id="PTHR30561:SF0">
    <property type="entry name" value="GUANIDINIUM EXPORTER"/>
    <property type="match status" value="1"/>
</dbReference>
<evidence type="ECO:0000256" key="2">
    <source>
        <dbReference type="ARBA" id="ARBA00007822"/>
    </source>
</evidence>
<dbReference type="FunFam" id="1.10.3730.20:FF:000001">
    <property type="entry name" value="Quaternary ammonium compound resistance transporter SugE"/>
    <property type="match status" value="1"/>
</dbReference>
<dbReference type="GO" id="GO:0022857">
    <property type="term" value="F:transmembrane transporter activity"/>
    <property type="evidence" value="ECO:0007669"/>
    <property type="project" value="InterPro"/>
</dbReference>
<comment type="caution">
    <text evidence="13">The sequence shown here is derived from an EMBL/GenBank/DDBJ whole genome shotgun (WGS) entry which is preliminary data.</text>
</comment>
<evidence type="ECO:0000256" key="12">
    <source>
        <dbReference type="SAM" id="Phobius"/>
    </source>
</evidence>
<keyword evidence="6 12" id="KW-1133">Transmembrane helix</keyword>
<accession>A0A5N5VDH1</accession>
<keyword evidence="4" id="KW-1003">Cell membrane</keyword>
<keyword evidence="3" id="KW-0813">Transport</keyword>
<gene>
    <name evidence="13" type="ORF">MPHL21000_02705</name>
</gene>
<keyword evidence="7 12" id="KW-0472">Membrane</keyword>
<dbReference type="EMBL" id="ANBP01000001">
    <property type="protein sequence ID" value="KAB7759955.1"/>
    <property type="molecule type" value="Genomic_DNA"/>
</dbReference>
<dbReference type="InterPro" id="IPR045324">
    <property type="entry name" value="Small_multidrug_res"/>
</dbReference>
<dbReference type="RefSeq" id="WP_003887275.1">
    <property type="nucleotide sequence ID" value="NZ_ANBO01000001.1"/>
</dbReference>
<dbReference type="InterPro" id="IPR037185">
    <property type="entry name" value="EmrE-like"/>
</dbReference>
<feature type="transmembrane region" description="Helical" evidence="12">
    <location>
        <begin position="85"/>
        <end position="105"/>
    </location>
</feature>
<evidence type="ECO:0000256" key="4">
    <source>
        <dbReference type="ARBA" id="ARBA00022475"/>
    </source>
</evidence>
<evidence type="ECO:0000313" key="14">
    <source>
        <dbReference type="Proteomes" id="UP000325690"/>
    </source>
</evidence>
<dbReference type="GeneID" id="74304628"/>
<evidence type="ECO:0000256" key="8">
    <source>
        <dbReference type="ARBA" id="ARBA00023251"/>
    </source>
</evidence>
<evidence type="ECO:0000256" key="3">
    <source>
        <dbReference type="ARBA" id="ARBA00022448"/>
    </source>
</evidence>
<keyword evidence="14" id="KW-1185">Reference proteome</keyword>
<feature type="transmembrane region" description="Helical" evidence="12">
    <location>
        <begin position="28"/>
        <end position="47"/>
    </location>
</feature>
<comment type="subcellular location">
    <subcellularLocation>
        <location evidence="1 11">Cell membrane</location>
        <topology evidence="1 11">Multi-pass membrane protein</topology>
    </subcellularLocation>
</comment>
<evidence type="ECO:0000256" key="6">
    <source>
        <dbReference type="ARBA" id="ARBA00022989"/>
    </source>
</evidence>
<evidence type="ECO:0000256" key="7">
    <source>
        <dbReference type="ARBA" id="ARBA00023136"/>
    </source>
</evidence>